<feature type="transmembrane region" description="Helical" evidence="1">
    <location>
        <begin position="111"/>
        <end position="126"/>
    </location>
</feature>
<reference evidence="3 4" key="1">
    <citation type="journal article" date="2006" name="Syst. Appl. Microbiol.">
        <title>Anoxybacillus amylolyticus sp. nov., a thermophilic amylase producing bacterium isolated from Mount Rittmann (Antarctica).</title>
        <authorList>
            <person name="Poli A."/>
            <person name="Esposito E."/>
            <person name="Lama L."/>
            <person name="Orlando P."/>
            <person name="Nicolaus G."/>
            <person name="de Appolonia F."/>
            <person name="Gambacorta A."/>
            <person name="Nicolaus B."/>
        </authorList>
    </citation>
    <scope>NUCLEOTIDE SEQUENCE [LARGE SCALE GENOMIC DNA]</scope>
    <source>
        <strain evidence="3 4">DSM 15939</strain>
    </source>
</reference>
<evidence type="ECO:0000259" key="2">
    <source>
        <dbReference type="Pfam" id="PF04235"/>
    </source>
</evidence>
<dbReference type="AlphaFoldDB" id="A0A160F453"/>
<organism evidence="3 4">
    <name type="scientific">Anoxybacteroides amylolyticum</name>
    <dbReference type="NCBI Taxonomy" id="294699"/>
    <lineage>
        <taxon>Bacteria</taxon>
        <taxon>Bacillati</taxon>
        <taxon>Bacillota</taxon>
        <taxon>Bacilli</taxon>
        <taxon>Bacillales</taxon>
        <taxon>Anoxybacillaceae</taxon>
        <taxon>Anoxybacteroides</taxon>
    </lineage>
</organism>
<evidence type="ECO:0000256" key="1">
    <source>
        <dbReference type="SAM" id="Phobius"/>
    </source>
</evidence>
<feature type="transmembrane region" description="Helical" evidence="1">
    <location>
        <begin position="85"/>
        <end position="105"/>
    </location>
</feature>
<feature type="transmembrane region" description="Helical" evidence="1">
    <location>
        <begin position="197"/>
        <end position="217"/>
    </location>
</feature>
<dbReference type="Proteomes" id="UP000076865">
    <property type="component" value="Chromosome"/>
</dbReference>
<keyword evidence="1" id="KW-0472">Membrane</keyword>
<feature type="transmembrane region" description="Helical" evidence="1">
    <location>
        <begin position="260"/>
        <end position="278"/>
    </location>
</feature>
<dbReference type="InterPro" id="IPR007349">
    <property type="entry name" value="DUF418"/>
</dbReference>
<keyword evidence="1" id="KW-0812">Transmembrane</keyword>
<evidence type="ECO:0000313" key="4">
    <source>
        <dbReference type="Proteomes" id="UP000076865"/>
    </source>
</evidence>
<dbReference type="EMBL" id="CP015438">
    <property type="protein sequence ID" value="ANB61126.1"/>
    <property type="molecule type" value="Genomic_DNA"/>
</dbReference>
<feature type="domain" description="DUF418" evidence="2">
    <location>
        <begin position="223"/>
        <end position="363"/>
    </location>
</feature>
<gene>
    <name evidence="3" type="ORF">GFC30_1070</name>
</gene>
<feature type="transmembrane region" description="Helical" evidence="1">
    <location>
        <begin position="12"/>
        <end position="34"/>
    </location>
</feature>
<sequence>MRLKEIDSIRGIALFGIFLVNMLDFHSPVMYMSLDNWWKDSLDRFVLAFIDVVAQASFYPLFAFLFGFSMILFREQAMKKRLSFPCLWTRRMVALLAIGLIHAFFVWHGDILITYAATGALLLLFRDASSRTWLIAAISCYVPHVIIAILIGMAGHVGQHGAEKLAQEAMRNYQQGTISDIFWQRLHDWMYVNGTEGFLFIVMTLLSFALFGGYVAQKRAVLSMRTIKRVALGSFFIGLPLKLLPYWAGKNEWTEYVQDMFGGPALALFYAAILWLLSQKNGRLFDYVAAVGRLSITNYIVQSIVCTFIFYSYGLGLYGTVRPFVGTVWALAIYSLQVAASCQWLKHFSIGPIEWGWRAVTYGHRPLFHRRR</sequence>
<evidence type="ECO:0000313" key="3">
    <source>
        <dbReference type="EMBL" id="ANB61126.1"/>
    </source>
</evidence>
<protein>
    <recommendedName>
        <fullName evidence="2">DUF418 domain-containing protein</fullName>
    </recommendedName>
</protein>
<keyword evidence="4" id="KW-1185">Reference proteome</keyword>
<dbReference type="InterPro" id="IPR052529">
    <property type="entry name" value="Bact_Transport_Assoc"/>
</dbReference>
<feature type="transmembrane region" description="Helical" evidence="1">
    <location>
        <begin position="46"/>
        <end position="73"/>
    </location>
</feature>
<feature type="transmembrane region" description="Helical" evidence="1">
    <location>
        <begin position="229"/>
        <end position="248"/>
    </location>
</feature>
<dbReference type="Pfam" id="PF04235">
    <property type="entry name" value="DUF418"/>
    <property type="match status" value="1"/>
</dbReference>
<accession>A0A160F453</accession>
<keyword evidence="1" id="KW-1133">Transmembrane helix</keyword>
<feature type="transmembrane region" description="Helical" evidence="1">
    <location>
        <begin position="133"/>
        <end position="155"/>
    </location>
</feature>
<dbReference type="PATRIC" id="fig|294699.3.peg.1064"/>
<proteinExistence type="predicted"/>
<feature type="transmembrane region" description="Helical" evidence="1">
    <location>
        <begin position="299"/>
        <end position="318"/>
    </location>
</feature>
<dbReference type="PANTHER" id="PTHR30590">
    <property type="entry name" value="INNER MEMBRANE PROTEIN"/>
    <property type="match status" value="1"/>
</dbReference>
<dbReference type="PANTHER" id="PTHR30590:SF2">
    <property type="entry name" value="INNER MEMBRANE PROTEIN"/>
    <property type="match status" value="1"/>
</dbReference>
<name>A0A160F453_9BACL</name>
<dbReference type="RefSeq" id="WP_238583545.1">
    <property type="nucleotide sequence ID" value="NZ_CP015438.1"/>
</dbReference>
<dbReference type="KEGG" id="aamy:GFC30_1070"/>